<dbReference type="AlphaFoldDB" id="A0A0M9WIZ3"/>
<keyword evidence="2" id="KW-1185">Reference proteome</keyword>
<name>A0A0M9WIZ3_9EURO</name>
<dbReference type="Proteomes" id="UP000037696">
    <property type="component" value="Unassembled WGS sequence"/>
</dbReference>
<protein>
    <submittedName>
        <fullName evidence="1">Uncharacterized protein</fullName>
    </submittedName>
</protein>
<reference evidence="1 2" key="1">
    <citation type="submission" date="2015-08" db="EMBL/GenBank/DDBJ databases">
        <title>Genome sequencing of Penicillium nordicum.</title>
        <authorList>
            <person name="Nguyen H.D."/>
            <person name="Seifert K.A."/>
        </authorList>
    </citation>
    <scope>NUCLEOTIDE SEQUENCE [LARGE SCALE GENOMIC DNA]</scope>
    <source>
        <strain evidence="1 2">DAOMC 185683</strain>
    </source>
</reference>
<dbReference type="EMBL" id="LHQQ01000025">
    <property type="protein sequence ID" value="KOS46685.1"/>
    <property type="molecule type" value="Genomic_DNA"/>
</dbReference>
<dbReference type="OrthoDB" id="3647at2759"/>
<proteinExistence type="predicted"/>
<evidence type="ECO:0000313" key="2">
    <source>
        <dbReference type="Proteomes" id="UP000037696"/>
    </source>
</evidence>
<accession>A0A0M9WIZ3</accession>
<organism evidence="1 2">
    <name type="scientific">Penicillium nordicum</name>
    <dbReference type="NCBI Taxonomy" id="229535"/>
    <lineage>
        <taxon>Eukaryota</taxon>
        <taxon>Fungi</taxon>
        <taxon>Dikarya</taxon>
        <taxon>Ascomycota</taxon>
        <taxon>Pezizomycotina</taxon>
        <taxon>Eurotiomycetes</taxon>
        <taxon>Eurotiomycetidae</taxon>
        <taxon>Eurotiales</taxon>
        <taxon>Aspergillaceae</taxon>
        <taxon>Penicillium</taxon>
    </lineage>
</organism>
<dbReference type="STRING" id="229535.A0A0M9WIZ3"/>
<sequence length="119" mass="13615">MFRSISINLKSTGVFVGVCPYPTNDVASFATNSDPPPPTGVRFEYSQELKNGLGYRVDFWAYHLKKNVFEEAARLGGMGGKLEWRECEFLEEEWKLALAMHNYSILDRHLLEFVISHTP</sequence>
<gene>
    <name evidence="1" type="ORF">ACN38_g2309</name>
</gene>
<comment type="caution">
    <text evidence="1">The sequence shown here is derived from an EMBL/GenBank/DDBJ whole genome shotgun (WGS) entry which is preliminary data.</text>
</comment>
<evidence type="ECO:0000313" key="1">
    <source>
        <dbReference type="EMBL" id="KOS46685.1"/>
    </source>
</evidence>